<organism evidence="1 2">
    <name type="scientific">Senna tora</name>
    <dbReference type="NCBI Taxonomy" id="362788"/>
    <lineage>
        <taxon>Eukaryota</taxon>
        <taxon>Viridiplantae</taxon>
        <taxon>Streptophyta</taxon>
        <taxon>Embryophyta</taxon>
        <taxon>Tracheophyta</taxon>
        <taxon>Spermatophyta</taxon>
        <taxon>Magnoliopsida</taxon>
        <taxon>eudicotyledons</taxon>
        <taxon>Gunneridae</taxon>
        <taxon>Pentapetalae</taxon>
        <taxon>rosids</taxon>
        <taxon>fabids</taxon>
        <taxon>Fabales</taxon>
        <taxon>Fabaceae</taxon>
        <taxon>Caesalpinioideae</taxon>
        <taxon>Cassia clade</taxon>
        <taxon>Senna</taxon>
    </lineage>
</organism>
<gene>
    <name evidence="1" type="ORF">G2W53_035066</name>
</gene>
<dbReference type="Proteomes" id="UP000634136">
    <property type="component" value="Unassembled WGS sequence"/>
</dbReference>
<dbReference type="EMBL" id="JAAIUW010000011">
    <property type="protein sequence ID" value="KAF7808323.1"/>
    <property type="molecule type" value="Genomic_DNA"/>
</dbReference>
<proteinExistence type="predicted"/>
<comment type="caution">
    <text evidence="1">The sequence shown here is derived from an EMBL/GenBank/DDBJ whole genome shotgun (WGS) entry which is preliminary data.</text>
</comment>
<sequence length="132" mass="14782">MATSSVGDSSGKQYLRCKNAYCIHHKVARIKVSQTDANPNRLFVCCDHDECDFFRWFKPMKDAEVNSDGGSKMAATDTTTSLMHSACIFAEYAFCKMRNAEAECLLCRMHSSAECILLLQKSAECIFAKTED</sequence>
<dbReference type="AlphaFoldDB" id="A0A834W4L0"/>
<keyword evidence="2" id="KW-1185">Reference proteome</keyword>
<name>A0A834W4L0_9FABA</name>
<reference evidence="1" key="1">
    <citation type="submission" date="2020-09" db="EMBL/GenBank/DDBJ databases">
        <title>Genome-Enabled Discovery of Anthraquinone Biosynthesis in Senna tora.</title>
        <authorList>
            <person name="Kang S.-H."/>
            <person name="Pandey R.P."/>
            <person name="Lee C.-M."/>
            <person name="Sim J.-S."/>
            <person name="Jeong J.-T."/>
            <person name="Choi B.-S."/>
            <person name="Jung M."/>
            <person name="Ginzburg D."/>
            <person name="Zhao K."/>
            <person name="Won S.Y."/>
            <person name="Oh T.-J."/>
            <person name="Yu Y."/>
            <person name="Kim N.-H."/>
            <person name="Lee O.R."/>
            <person name="Lee T.-H."/>
            <person name="Bashyal P."/>
            <person name="Kim T.-S."/>
            <person name="Lee W.-H."/>
            <person name="Kawkins C."/>
            <person name="Kim C.-K."/>
            <person name="Kim J.S."/>
            <person name="Ahn B.O."/>
            <person name="Rhee S.Y."/>
            <person name="Sohng J.K."/>
        </authorList>
    </citation>
    <scope>NUCLEOTIDE SEQUENCE</scope>
    <source>
        <tissue evidence="1">Leaf</tissue>
    </source>
</reference>
<evidence type="ECO:0000313" key="1">
    <source>
        <dbReference type="EMBL" id="KAF7808323.1"/>
    </source>
</evidence>
<protein>
    <submittedName>
        <fullName evidence="1">Putative transcription factor GRF family</fullName>
    </submittedName>
</protein>
<dbReference type="OrthoDB" id="2009526at2759"/>
<evidence type="ECO:0000313" key="2">
    <source>
        <dbReference type="Proteomes" id="UP000634136"/>
    </source>
</evidence>
<accession>A0A834W4L0</accession>